<dbReference type="AlphaFoldDB" id="A0A1E3IED3"/>
<feature type="region of interest" description="Disordered" evidence="1">
    <location>
        <begin position="100"/>
        <end position="119"/>
    </location>
</feature>
<dbReference type="VEuPathDB" id="FungiDB:L203_03720"/>
<dbReference type="OrthoDB" id="2570610at2759"/>
<evidence type="ECO:0000313" key="2">
    <source>
        <dbReference type="EMBL" id="WVN88570.1"/>
    </source>
</evidence>
<reference evidence="2" key="3">
    <citation type="submission" date="2024-01" db="EMBL/GenBank/DDBJ databases">
        <authorList>
            <person name="Coelho M.A."/>
            <person name="David-Palma M."/>
            <person name="Shea T."/>
            <person name="Sun S."/>
            <person name="Cuomo C.A."/>
            <person name="Heitman J."/>
        </authorList>
    </citation>
    <scope>NUCLEOTIDE SEQUENCE</scope>
    <source>
        <strain evidence="2">CBS 7841</strain>
    </source>
</reference>
<proteinExistence type="predicted"/>
<dbReference type="Proteomes" id="UP000094043">
    <property type="component" value="Chromosome 4"/>
</dbReference>
<sequence>MPPPTLPEAFKLVHQILSANQTGLHTKDIIRQGVALYKDKLPANAFIMEEPKDERKHKGKSKHVPEPKLVPRGHPFVSTSHLKNRVLPVLQSQNLIHKHIVHQETPPEPSTSKSKKDKPRPLFVWSLRDLPDSNLVESSWSTSEHWERLVGGEHPGAVGRDYELHQKDLRSAERGKAIDSGKVKRTEEEMWAWEDRKVGLTTNKERGHLNDRRQAARPAKERRRLDRWEKLFREGETA</sequence>
<evidence type="ECO:0000313" key="3">
    <source>
        <dbReference type="Proteomes" id="UP000094043"/>
    </source>
</evidence>
<accession>A0A1E3IED3</accession>
<evidence type="ECO:0000256" key="1">
    <source>
        <dbReference type="SAM" id="MobiDB-lite"/>
    </source>
</evidence>
<feature type="region of interest" description="Disordered" evidence="1">
    <location>
        <begin position="52"/>
        <end position="76"/>
    </location>
</feature>
<reference evidence="2" key="1">
    <citation type="submission" date="2016-06" db="EMBL/GenBank/DDBJ databases">
        <authorList>
            <person name="Cuomo C."/>
            <person name="Litvintseva A."/>
            <person name="Heitman J."/>
            <person name="Chen Y."/>
            <person name="Sun S."/>
            <person name="Springer D."/>
            <person name="Dromer F."/>
            <person name="Young S."/>
            <person name="Zeng Q."/>
            <person name="Chapman S."/>
            <person name="Gujja S."/>
            <person name="Saif S."/>
            <person name="Birren B."/>
        </authorList>
    </citation>
    <scope>NUCLEOTIDE SEQUENCE</scope>
    <source>
        <strain evidence="2">CBS 7841</strain>
    </source>
</reference>
<dbReference type="GeneID" id="91087991"/>
<gene>
    <name evidence="2" type="ORF">L203_103781</name>
</gene>
<dbReference type="EMBL" id="CP143787">
    <property type="protein sequence ID" value="WVN88570.1"/>
    <property type="molecule type" value="Genomic_DNA"/>
</dbReference>
<organism evidence="2 3">
    <name type="scientific">Cryptococcus depauperatus CBS 7841</name>
    <dbReference type="NCBI Taxonomy" id="1295531"/>
    <lineage>
        <taxon>Eukaryota</taxon>
        <taxon>Fungi</taxon>
        <taxon>Dikarya</taxon>
        <taxon>Basidiomycota</taxon>
        <taxon>Agaricomycotina</taxon>
        <taxon>Tremellomycetes</taxon>
        <taxon>Tremellales</taxon>
        <taxon>Cryptococcaceae</taxon>
        <taxon>Cryptococcus</taxon>
    </lineage>
</organism>
<dbReference type="KEGG" id="cdep:91087991"/>
<dbReference type="RefSeq" id="XP_066069270.1">
    <property type="nucleotide sequence ID" value="XM_066213173.1"/>
</dbReference>
<reference evidence="2" key="2">
    <citation type="journal article" date="2022" name="Elife">
        <title>Obligate sexual reproduction of a homothallic fungus closely related to the Cryptococcus pathogenic species complex.</title>
        <authorList>
            <person name="Passer A.R."/>
            <person name="Clancey S.A."/>
            <person name="Shea T."/>
            <person name="David-Palma M."/>
            <person name="Averette A.F."/>
            <person name="Boekhout T."/>
            <person name="Porcel B.M."/>
            <person name="Nowrousian M."/>
            <person name="Cuomo C.A."/>
            <person name="Sun S."/>
            <person name="Heitman J."/>
            <person name="Coelho M.A."/>
        </authorList>
    </citation>
    <scope>NUCLEOTIDE SEQUENCE</scope>
    <source>
        <strain evidence="2">CBS 7841</strain>
    </source>
</reference>
<name>A0A1E3IED3_9TREE</name>
<protein>
    <submittedName>
        <fullName evidence="2">Uncharacterized protein</fullName>
    </submittedName>
</protein>
<keyword evidence="3" id="KW-1185">Reference proteome</keyword>